<evidence type="ECO:0000256" key="1">
    <source>
        <dbReference type="SAM" id="Phobius"/>
    </source>
</evidence>
<dbReference type="PANTHER" id="PTHR36111">
    <property type="entry name" value="INNER MEMBRANE PROTEIN-RELATED"/>
    <property type="match status" value="1"/>
</dbReference>
<feature type="transmembrane region" description="Helical" evidence="1">
    <location>
        <begin position="183"/>
        <end position="207"/>
    </location>
</feature>
<dbReference type="Pfam" id="PF04474">
    <property type="entry name" value="DUF554"/>
    <property type="match status" value="1"/>
</dbReference>
<feature type="transmembrane region" description="Helical" evidence="1">
    <location>
        <begin position="102"/>
        <end position="121"/>
    </location>
</feature>
<dbReference type="InterPro" id="IPR007563">
    <property type="entry name" value="DUF554"/>
</dbReference>
<feature type="transmembrane region" description="Helical" evidence="1">
    <location>
        <begin position="214"/>
        <end position="234"/>
    </location>
</feature>
<organism evidence="2 3">
    <name type="scientific">Virgibacillus dokdonensis</name>
    <dbReference type="NCBI Taxonomy" id="302167"/>
    <lineage>
        <taxon>Bacteria</taxon>
        <taxon>Bacillati</taxon>
        <taxon>Bacillota</taxon>
        <taxon>Bacilli</taxon>
        <taxon>Bacillales</taxon>
        <taxon>Bacillaceae</taxon>
        <taxon>Virgibacillus</taxon>
    </lineage>
</organism>
<feature type="transmembrane region" description="Helical" evidence="1">
    <location>
        <begin position="6"/>
        <end position="26"/>
    </location>
</feature>
<evidence type="ECO:0000313" key="3">
    <source>
        <dbReference type="Proteomes" id="UP001356080"/>
    </source>
</evidence>
<name>A0ABU7VC23_9BACI</name>
<keyword evidence="1" id="KW-0812">Transmembrane</keyword>
<dbReference type="RefSeq" id="WP_077702076.1">
    <property type="nucleotide sequence ID" value="NZ_CP018622.1"/>
</dbReference>
<comment type="caution">
    <text evidence="2">The sequence shown here is derived from an EMBL/GenBank/DDBJ whole genome shotgun (WGS) entry which is preliminary data.</text>
</comment>
<feature type="transmembrane region" description="Helical" evidence="1">
    <location>
        <begin position="38"/>
        <end position="69"/>
    </location>
</feature>
<protein>
    <submittedName>
        <fullName evidence="2">DUF554 domain-containing protein</fullName>
    </submittedName>
</protein>
<keyword evidence="3" id="KW-1185">Reference proteome</keyword>
<evidence type="ECO:0000313" key="2">
    <source>
        <dbReference type="EMBL" id="MEF2291219.1"/>
    </source>
</evidence>
<reference evidence="2 3" key="1">
    <citation type="submission" date="2024-01" db="EMBL/GenBank/DDBJ databases">
        <title>Survival strategy associated with biotechnological potential of Virgibacillus dokdonensis T4.6 isolated from salt-fermented shrimp paste.</title>
        <authorList>
            <person name="Doan T.V."/>
            <person name="Quach N.T."/>
            <person name="Phi Q.-T."/>
        </authorList>
    </citation>
    <scope>NUCLEOTIDE SEQUENCE [LARGE SCALE GENOMIC DNA]</scope>
    <source>
        <strain evidence="2 3">T4.6</strain>
    </source>
</reference>
<dbReference type="EMBL" id="JAZHPM010000005">
    <property type="protein sequence ID" value="MEF2291219.1"/>
    <property type="molecule type" value="Genomic_DNA"/>
</dbReference>
<proteinExistence type="predicted"/>
<dbReference type="PANTHER" id="PTHR36111:SF2">
    <property type="entry name" value="INNER MEMBRANE PROTEIN"/>
    <property type="match status" value="1"/>
</dbReference>
<accession>A0ABU7VC23</accession>
<gene>
    <name evidence="2" type="ORF">V2W34_04210</name>
</gene>
<feature type="transmembrane region" description="Helical" evidence="1">
    <location>
        <begin position="141"/>
        <end position="163"/>
    </location>
</feature>
<keyword evidence="1" id="KW-0472">Membrane</keyword>
<sequence>MALYGTIINGVLIIIGSLLGLVFTKIPERYKETIMQGIGLAVLLIGLQMAFVTEQIIVVLLSLLMGAVIGEWLRLEDRLNQLGKWVGNQLGSKEDDTRVSQGFVTASLIFVIGAMAIIGALDSGLRGDHEVLITKGILDGFVSLVLTTTLGFGVILSVIPVLLYQGSIALLATQIEGIVPKAYLDGFITEVTGVGGLLIIAIGLNLLNITSIRIGNLLPAVIMVGFVYSVYLLFL</sequence>
<keyword evidence="1" id="KW-1133">Transmembrane helix</keyword>
<dbReference type="Proteomes" id="UP001356080">
    <property type="component" value="Unassembled WGS sequence"/>
</dbReference>